<dbReference type="AlphaFoldDB" id="A0A9N9HBD4"/>
<comment type="caution">
    <text evidence="1">The sequence shown here is derived from an EMBL/GenBank/DDBJ whole genome shotgun (WGS) entry which is preliminary data.</text>
</comment>
<accession>A0A9N9HBD4</accession>
<protein>
    <submittedName>
        <fullName evidence="1">1672_t:CDS:1</fullName>
    </submittedName>
</protein>
<organism evidence="1 2">
    <name type="scientific">Paraglomus occultum</name>
    <dbReference type="NCBI Taxonomy" id="144539"/>
    <lineage>
        <taxon>Eukaryota</taxon>
        <taxon>Fungi</taxon>
        <taxon>Fungi incertae sedis</taxon>
        <taxon>Mucoromycota</taxon>
        <taxon>Glomeromycotina</taxon>
        <taxon>Glomeromycetes</taxon>
        <taxon>Paraglomerales</taxon>
        <taxon>Paraglomeraceae</taxon>
        <taxon>Paraglomus</taxon>
    </lineage>
</organism>
<dbReference type="EMBL" id="CAJVPJ010005405">
    <property type="protein sequence ID" value="CAG8661126.1"/>
    <property type="molecule type" value="Genomic_DNA"/>
</dbReference>
<keyword evidence="2" id="KW-1185">Reference proteome</keyword>
<proteinExistence type="predicted"/>
<gene>
    <name evidence="1" type="ORF">POCULU_LOCUS10462</name>
</gene>
<reference evidence="1" key="1">
    <citation type="submission" date="2021-06" db="EMBL/GenBank/DDBJ databases">
        <authorList>
            <person name="Kallberg Y."/>
            <person name="Tangrot J."/>
            <person name="Rosling A."/>
        </authorList>
    </citation>
    <scope>NUCLEOTIDE SEQUENCE</scope>
    <source>
        <strain evidence="1">IA702</strain>
    </source>
</reference>
<feature type="non-terminal residue" evidence="1">
    <location>
        <position position="1"/>
    </location>
</feature>
<dbReference type="Proteomes" id="UP000789572">
    <property type="component" value="Unassembled WGS sequence"/>
</dbReference>
<feature type="non-terminal residue" evidence="1">
    <location>
        <position position="48"/>
    </location>
</feature>
<name>A0A9N9HBD4_9GLOM</name>
<evidence type="ECO:0000313" key="1">
    <source>
        <dbReference type="EMBL" id="CAG8661126.1"/>
    </source>
</evidence>
<sequence length="48" mass="5530">AENWIAKSINDIETEERLYEEAKGYIIKQFNVLESESQTDKVEGRAAI</sequence>
<evidence type="ECO:0000313" key="2">
    <source>
        <dbReference type="Proteomes" id="UP000789572"/>
    </source>
</evidence>